<dbReference type="InterPro" id="IPR011701">
    <property type="entry name" value="MFS"/>
</dbReference>
<protein>
    <recommendedName>
        <fullName evidence="9">Major facilitator superfamily transporter</fullName>
    </recommendedName>
</protein>
<feature type="transmembrane region" description="Helical" evidence="6">
    <location>
        <begin position="439"/>
        <end position="459"/>
    </location>
</feature>
<comment type="caution">
    <text evidence="7">The sequence shown here is derived from an EMBL/GenBank/DDBJ whole genome shotgun (WGS) entry which is preliminary data.</text>
</comment>
<evidence type="ECO:0008006" key="9">
    <source>
        <dbReference type="Google" id="ProtNLM"/>
    </source>
</evidence>
<keyword evidence="2 6" id="KW-0812">Transmembrane</keyword>
<accession>A0A9P9W7Z5</accession>
<evidence type="ECO:0000256" key="4">
    <source>
        <dbReference type="ARBA" id="ARBA00023136"/>
    </source>
</evidence>
<feature type="transmembrane region" description="Helical" evidence="6">
    <location>
        <begin position="507"/>
        <end position="530"/>
    </location>
</feature>
<keyword evidence="3 6" id="KW-1133">Transmembrane helix</keyword>
<evidence type="ECO:0000256" key="5">
    <source>
        <dbReference type="SAM" id="MobiDB-lite"/>
    </source>
</evidence>
<dbReference type="GO" id="GO:0022857">
    <property type="term" value="F:transmembrane transporter activity"/>
    <property type="evidence" value="ECO:0007669"/>
    <property type="project" value="InterPro"/>
</dbReference>
<feature type="transmembrane region" description="Helical" evidence="6">
    <location>
        <begin position="73"/>
        <end position="94"/>
    </location>
</feature>
<dbReference type="AlphaFoldDB" id="A0A9P9W7Z5"/>
<name>A0A9P9W7Z5_9PEZI</name>
<feature type="transmembrane region" description="Helical" evidence="6">
    <location>
        <begin position="136"/>
        <end position="158"/>
    </location>
</feature>
<proteinExistence type="predicted"/>
<keyword evidence="8" id="KW-1185">Reference proteome</keyword>
<feature type="region of interest" description="Disordered" evidence="5">
    <location>
        <begin position="1"/>
        <end position="53"/>
    </location>
</feature>
<feature type="transmembrane region" description="Helical" evidence="6">
    <location>
        <begin position="376"/>
        <end position="395"/>
    </location>
</feature>
<evidence type="ECO:0000313" key="7">
    <source>
        <dbReference type="EMBL" id="KAI1848526.1"/>
    </source>
</evidence>
<feature type="transmembrane region" description="Helical" evidence="6">
    <location>
        <begin position="480"/>
        <end position="501"/>
    </location>
</feature>
<feature type="transmembrane region" description="Helical" evidence="6">
    <location>
        <begin position="416"/>
        <end position="433"/>
    </location>
</feature>
<feature type="region of interest" description="Disordered" evidence="5">
    <location>
        <begin position="540"/>
        <end position="559"/>
    </location>
</feature>
<dbReference type="Pfam" id="PF07690">
    <property type="entry name" value="MFS_1"/>
    <property type="match status" value="1"/>
</dbReference>
<dbReference type="InterPro" id="IPR036259">
    <property type="entry name" value="MFS_trans_sf"/>
</dbReference>
<feature type="compositionally biased region" description="Acidic residues" evidence="5">
    <location>
        <begin position="548"/>
        <end position="559"/>
    </location>
</feature>
<evidence type="ECO:0000256" key="6">
    <source>
        <dbReference type="SAM" id="Phobius"/>
    </source>
</evidence>
<comment type="subcellular location">
    <subcellularLocation>
        <location evidence="1">Membrane</location>
        <topology evidence="1">Multi-pass membrane protein</topology>
    </subcellularLocation>
</comment>
<evidence type="ECO:0000256" key="1">
    <source>
        <dbReference type="ARBA" id="ARBA00004141"/>
    </source>
</evidence>
<keyword evidence="4 6" id="KW-0472">Membrane</keyword>
<dbReference type="GO" id="GO:0016020">
    <property type="term" value="C:membrane"/>
    <property type="evidence" value="ECO:0007669"/>
    <property type="project" value="UniProtKB-SubCell"/>
</dbReference>
<feature type="transmembrane region" description="Helical" evidence="6">
    <location>
        <begin position="335"/>
        <end position="356"/>
    </location>
</feature>
<dbReference type="Proteomes" id="UP000829685">
    <property type="component" value="Unassembled WGS sequence"/>
</dbReference>
<evidence type="ECO:0000256" key="2">
    <source>
        <dbReference type="ARBA" id="ARBA00022692"/>
    </source>
</evidence>
<feature type="transmembrane region" description="Helical" evidence="6">
    <location>
        <begin position="197"/>
        <end position="219"/>
    </location>
</feature>
<evidence type="ECO:0000256" key="3">
    <source>
        <dbReference type="ARBA" id="ARBA00022989"/>
    </source>
</evidence>
<dbReference type="PANTHER" id="PTHR23507">
    <property type="entry name" value="ZGC:174356"/>
    <property type="match status" value="1"/>
</dbReference>
<dbReference type="PANTHER" id="PTHR23507:SF1">
    <property type="entry name" value="FI18259P1-RELATED"/>
    <property type="match status" value="1"/>
</dbReference>
<evidence type="ECO:0000313" key="8">
    <source>
        <dbReference type="Proteomes" id="UP000829685"/>
    </source>
</evidence>
<organism evidence="7 8">
    <name type="scientific">Neoarthrinium moseri</name>
    <dbReference type="NCBI Taxonomy" id="1658444"/>
    <lineage>
        <taxon>Eukaryota</taxon>
        <taxon>Fungi</taxon>
        <taxon>Dikarya</taxon>
        <taxon>Ascomycota</taxon>
        <taxon>Pezizomycotina</taxon>
        <taxon>Sordariomycetes</taxon>
        <taxon>Xylariomycetidae</taxon>
        <taxon>Amphisphaeriales</taxon>
        <taxon>Apiosporaceae</taxon>
        <taxon>Neoarthrinium</taxon>
    </lineage>
</organism>
<dbReference type="EMBL" id="JAFIMR010000085">
    <property type="protein sequence ID" value="KAI1848526.1"/>
    <property type="molecule type" value="Genomic_DNA"/>
</dbReference>
<dbReference type="Gene3D" id="1.20.1250.20">
    <property type="entry name" value="MFS general substrate transporter like domains"/>
    <property type="match status" value="2"/>
</dbReference>
<dbReference type="SUPFAM" id="SSF103473">
    <property type="entry name" value="MFS general substrate transporter"/>
    <property type="match status" value="1"/>
</dbReference>
<feature type="transmembrane region" description="Helical" evidence="6">
    <location>
        <begin position="266"/>
        <end position="284"/>
    </location>
</feature>
<gene>
    <name evidence="7" type="ORF">JX265_013809</name>
</gene>
<reference evidence="7" key="1">
    <citation type="submission" date="2021-03" db="EMBL/GenBank/DDBJ databases">
        <title>Revisited historic fungal species revealed as producer of novel bioactive compounds through whole genome sequencing and comparative genomics.</title>
        <authorList>
            <person name="Vignolle G.A."/>
            <person name="Hochenegger N."/>
            <person name="Mach R.L."/>
            <person name="Mach-Aigner A.R."/>
            <person name="Javad Rahimi M."/>
            <person name="Salim K.A."/>
            <person name="Chan C.M."/>
            <person name="Lim L.B.L."/>
            <person name="Cai F."/>
            <person name="Druzhinina I.S."/>
            <person name="U'Ren J.M."/>
            <person name="Derntl C."/>
        </authorList>
    </citation>
    <scope>NUCLEOTIDE SEQUENCE</scope>
    <source>
        <strain evidence="7">TUCIM 5799</strain>
    </source>
</reference>
<feature type="transmembrane region" description="Helical" evidence="6">
    <location>
        <begin position="170"/>
        <end position="191"/>
    </location>
</feature>
<sequence length="559" mass="60405">MTKHDISSDAIDTTTERSPLLSRQYPQHHDSRQDVETAQPPRPASRPGHRRAAPSIASIAGSLHVPKTHNPQVILAIICVVVLIVSGSGGLFGIPMTRILEDRLCHEYYGRVRTHAELQEPIDEELCKVETIQSKLAYLFATASVLEAVVGCTFAMPWGIAADRIGRRPVFAIALTGMLFTGFWGMIVAYIREIPIHYYWLGPLGHALGGGNAVLSATLSSMMADILPEQDRAIGFMRIHVSSMIGNLCSPALSSVLMPVVGPWPLLWASQAMTAVSAIAILFVPETLTHHRKTSGPDENDAGVGALDAGSLVTRVRRSLVELRDSLSMLKSRSVVLLMLVTLTMMPILFSTLQFLPMFASKRYHMPLAQTGYIQGAYGAAQLVVVMVVVPWISAMVMRPGVPRAVRMPDEKTRDLVLLRWSFVALCLGTLAMSVSPVLPGFVCGLVLMSFGSGASSFVKSTLAALVDQEHRTRMFSLQGIVDIMGSIYALPSLAGLFTAGMKLGGLWIGLPYLGVAILCAFDVGLLAFVRPPVVSLESDHAGLTSDSESDTVVEDDSF</sequence>